<evidence type="ECO:0000256" key="2">
    <source>
        <dbReference type="SAM" id="SignalP"/>
    </source>
</evidence>
<gene>
    <name evidence="3" type="ORF">J8TS2_21850</name>
</gene>
<feature type="signal peptide" evidence="2">
    <location>
        <begin position="1"/>
        <end position="24"/>
    </location>
</feature>
<dbReference type="Proteomes" id="UP000679950">
    <property type="component" value="Unassembled WGS sequence"/>
</dbReference>
<keyword evidence="2" id="KW-0732">Signal</keyword>
<name>A0ABQ4KK85_9BACI</name>
<feature type="compositionally biased region" description="Polar residues" evidence="1">
    <location>
        <begin position="23"/>
        <end position="36"/>
    </location>
</feature>
<accession>A0ABQ4KK85</accession>
<evidence type="ECO:0000313" key="4">
    <source>
        <dbReference type="Proteomes" id="UP000679950"/>
    </source>
</evidence>
<sequence>MTKMVLQIVTLLGLIFLMSGCTNEGQSSHENPAQNKTEIDHAKQGEEKSTKQDSQRNEEESSPQAEEQDDKDLTQKEIIEGIKGQIDTELTIVLPDHIPLEEGEHLTAATTSENDHYTVTFFASQTPIPINNEQLNDDEASRQIARLTVQQYNTQEQADEEIAFEDFSKNGGNEVDLGYGITGYQDAGAGSLWTGWNEGRWALATHTQTDQAESGEMLARETVTFLEDHSLPIPEKHGFVHLDATGDDQRIIWQKGKIVYQIDQIADPIVGLEIATLFK</sequence>
<feature type="chain" id="PRO_5046455944" evidence="2">
    <location>
        <begin position="25"/>
        <end position="279"/>
    </location>
</feature>
<proteinExistence type="predicted"/>
<feature type="compositionally biased region" description="Basic and acidic residues" evidence="1">
    <location>
        <begin position="37"/>
        <end position="59"/>
    </location>
</feature>
<reference evidence="3 4" key="1">
    <citation type="submission" date="2021-03" db="EMBL/GenBank/DDBJ databases">
        <title>Antimicrobial resistance genes in bacteria isolated from Japanese honey, and their potential for conferring macrolide and lincosamide resistance in the American foulbrood pathogen Paenibacillus larvae.</title>
        <authorList>
            <person name="Okamoto M."/>
            <person name="Kumagai M."/>
            <person name="Kanamori H."/>
            <person name="Takamatsu D."/>
        </authorList>
    </citation>
    <scope>NUCLEOTIDE SEQUENCE [LARGE SCALE GENOMIC DNA]</scope>
    <source>
        <strain evidence="3 4">J8TS2</strain>
    </source>
</reference>
<evidence type="ECO:0000313" key="3">
    <source>
        <dbReference type="EMBL" id="GIN57866.1"/>
    </source>
</evidence>
<organism evidence="3 4">
    <name type="scientific">Lederbergia ruris</name>
    <dbReference type="NCBI Taxonomy" id="217495"/>
    <lineage>
        <taxon>Bacteria</taxon>
        <taxon>Bacillati</taxon>
        <taxon>Bacillota</taxon>
        <taxon>Bacilli</taxon>
        <taxon>Bacillales</taxon>
        <taxon>Bacillaceae</taxon>
        <taxon>Lederbergia</taxon>
    </lineage>
</organism>
<protein>
    <submittedName>
        <fullName evidence="3">Lipoprotein</fullName>
    </submittedName>
</protein>
<comment type="caution">
    <text evidence="3">The sequence shown here is derived from an EMBL/GenBank/DDBJ whole genome shotgun (WGS) entry which is preliminary data.</text>
</comment>
<dbReference type="RefSeq" id="WP_212966309.1">
    <property type="nucleotide sequence ID" value="NZ_BORB01000016.1"/>
</dbReference>
<keyword evidence="3" id="KW-0449">Lipoprotein</keyword>
<evidence type="ECO:0000256" key="1">
    <source>
        <dbReference type="SAM" id="MobiDB-lite"/>
    </source>
</evidence>
<keyword evidence="4" id="KW-1185">Reference proteome</keyword>
<dbReference type="PROSITE" id="PS51257">
    <property type="entry name" value="PROKAR_LIPOPROTEIN"/>
    <property type="match status" value="1"/>
</dbReference>
<dbReference type="EMBL" id="BORB01000016">
    <property type="protein sequence ID" value="GIN57866.1"/>
    <property type="molecule type" value="Genomic_DNA"/>
</dbReference>
<feature type="region of interest" description="Disordered" evidence="1">
    <location>
        <begin position="23"/>
        <end position="73"/>
    </location>
</feature>